<gene>
    <name evidence="1" type="ORF">MANES_06G179200v8</name>
</gene>
<dbReference type="EMBL" id="CM004392">
    <property type="protein sequence ID" value="KAG8653204.1"/>
    <property type="molecule type" value="Genomic_DNA"/>
</dbReference>
<organism evidence="1 2">
    <name type="scientific">Manihot esculenta</name>
    <name type="common">Cassava</name>
    <name type="synonym">Jatropha manihot</name>
    <dbReference type="NCBI Taxonomy" id="3983"/>
    <lineage>
        <taxon>Eukaryota</taxon>
        <taxon>Viridiplantae</taxon>
        <taxon>Streptophyta</taxon>
        <taxon>Embryophyta</taxon>
        <taxon>Tracheophyta</taxon>
        <taxon>Spermatophyta</taxon>
        <taxon>Magnoliopsida</taxon>
        <taxon>eudicotyledons</taxon>
        <taxon>Gunneridae</taxon>
        <taxon>Pentapetalae</taxon>
        <taxon>rosids</taxon>
        <taxon>fabids</taxon>
        <taxon>Malpighiales</taxon>
        <taxon>Euphorbiaceae</taxon>
        <taxon>Crotonoideae</taxon>
        <taxon>Manihoteae</taxon>
        <taxon>Manihot</taxon>
    </lineage>
</organism>
<keyword evidence="2" id="KW-1185">Reference proteome</keyword>
<name>A0ACB7HMQ1_MANES</name>
<sequence>METYPSYIYFPSLDFSAIIHIYPYTIPVLCVSFSHSFSCQPEPPQMSMLRQFMKQWKTITLKCSRRALLSPRRHIPSGFLAVYVGPNRMRFLVPVRILHLPIFVALLQRAEEEYGFKFNGGIILPCEVDFFKQVLRFLDKDEKKYGRLELHEFLKVISEMGFDSSSCKDEEGNFSRSHHDLIPLMQKARV</sequence>
<reference evidence="2" key="1">
    <citation type="journal article" date="2016" name="Nat. Biotechnol.">
        <title>Sequencing wild and cultivated cassava and related species reveals extensive interspecific hybridization and genetic diversity.</title>
        <authorList>
            <person name="Bredeson J.V."/>
            <person name="Lyons J.B."/>
            <person name="Prochnik S.E."/>
            <person name="Wu G.A."/>
            <person name="Ha C.M."/>
            <person name="Edsinger-Gonzales E."/>
            <person name="Grimwood J."/>
            <person name="Schmutz J."/>
            <person name="Rabbi I.Y."/>
            <person name="Egesi C."/>
            <person name="Nauluvula P."/>
            <person name="Lebot V."/>
            <person name="Ndunguru J."/>
            <person name="Mkamilo G."/>
            <person name="Bart R.S."/>
            <person name="Setter T.L."/>
            <person name="Gleadow R.M."/>
            <person name="Kulakow P."/>
            <person name="Ferguson M.E."/>
            <person name="Rounsley S."/>
            <person name="Rokhsar D.S."/>
        </authorList>
    </citation>
    <scope>NUCLEOTIDE SEQUENCE [LARGE SCALE GENOMIC DNA]</scope>
    <source>
        <strain evidence="2">cv. AM560-2</strain>
    </source>
</reference>
<evidence type="ECO:0000313" key="1">
    <source>
        <dbReference type="EMBL" id="KAG8653204.1"/>
    </source>
</evidence>
<accession>A0ACB7HMQ1</accession>
<evidence type="ECO:0000313" key="2">
    <source>
        <dbReference type="Proteomes" id="UP000091857"/>
    </source>
</evidence>
<proteinExistence type="predicted"/>
<dbReference type="Proteomes" id="UP000091857">
    <property type="component" value="Chromosome 6"/>
</dbReference>
<protein>
    <submittedName>
        <fullName evidence="1">Uncharacterized protein</fullName>
    </submittedName>
</protein>
<comment type="caution">
    <text evidence="1">The sequence shown here is derived from an EMBL/GenBank/DDBJ whole genome shotgun (WGS) entry which is preliminary data.</text>
</comment>